<dbReference type="InterPro" id="IPR007627">
    <property type="entry name" value="RNA_pol_sigma70_r2"/>
</dbReference>
<evidence type="ECO:0000256" key="4">
    <source>
        <dbReference type="ARBA" id="ARBA00023163"/>
    </source>
</evidence>
<evidence type="ECO:0000256" key="2">
    <source>
        <dbReference type="ARBA" id="ARBA00023015"/>
    </source>
</evidence>
<evidence type="ECO:0000259" key="5">
    <source>
        <dbReference type="Pfam" id="PF04542"/>
    </source>
</evidence>
<name>A0A502EBQ7_9FLAO</name>
<dbReference type="NCBIfam" id="TIGR02937">
    <property type="entry name" value="sigma70-ECF"/>
    <property type="match status" value="1"/>
</dbReference>
<dbReference type="GO" id="GO:0003677">
    <property type="term" value="F:DNA binding"/>
    <property type="evidence" value="ECO:0007669"/>
    <property type="project" value="InterPro"/>
</dbReference>
<dbReference type="AlphaFoldDB" id="A0A502EBQ7"/>
<dbReference type="OrthoDB" id="1100095at2"/>
<dbReference type="SUPFAM" id="SSF88946">
    <property type="entry name" value="Sigma2 domain of RNA polymerase sigma factors"/>
    <property type="match status" value="1"/>
</dbReference>
<dbReference type="SUPFAM" id="SSF88659">
    <property type="entry name" value="Sigma3 and sigma4 domains of RNA polymerase sigma factors"/>
    <property type="match status" value="1"/>
</dbReference>
<dbReference type="PANTHER" id="PTHR43133:SF46">
    <property type="entry name" value="RNA POLYMERASE SIGMA-70 FACTOR ECF SUBFAMILY"/>
    <property type="match status" value="1"/>
</dbReference>
<dbReference type="Proteomes" id="UP000319700">
    <property type="component" value="Unassembled WGS sequence"/>
</dbReference>
<dbReference type="InterPro" id="IPR014284">
    <property type="entry name" value="RNA_pol_sigma-70_dom"/>
</dbReference>
<dbReference type="GO" id="GO:0006352">
    <property type="term" value="P:DNA-templated transcription initiation"/>
    <property type="evidence" value="ECO:0007669"/>
    <property type="project" value="InterPro"/>
</dbReference>
<dbReference type="EMBL" id="RCZH01000020">
    <property type="protein sequence ID" value="TPG33890.1"/>
    <property type="molecule type" value="Genomic_DNA"/>
</dbReference>
<evidence type="ECO:0000256" key="3">
    <source>
        <dbReference type="ARBA" id="ARBA00023082"/>
    </source>
</evidence>
<dbReference type="Pfam" id="PF08281">
    <property type="entry name" value="Sigma70_r4_2"/>
    <property type="match status" value="1"/>
</dbReference>
<dbReference type="InterPro" id="IPR013249">
    <property type="entry name" value="RNA_pol_sigma70_r4_t2"/>
</dbReference>
<keyword evidence="8" id="KW-1185">Reference proteome</keyword>
<dbReference type="RefSeq" id="WP_140511343.1">
    <property type="nucleotide sequence ID" value="NZ_RCZH01000020.1"/>
</dbReference>
<keyword evidence="2" id="KW-0805">Transcription regulation</keyword>
<proteinExistence type="inferred from homology"/>
<reference evidence="7 8" key="1">
    <citation type="journal article" date="2019" name="Environ. Microbiol.">
        <title>Species interactions and distinct microbial communities in high Arctic permafrost affected cryosols are associated with the CH4 and CO2 gas fluxes.</title>
        <authorList>
            <person name="Altshuler I."/>
            <person name="Hamel J."/>
            <person name="Turney S."/>
            <person name="Magnuson E."/>
            <person name="Levesque R."/>
            <person name="Greer C."/>
            <person name="Whyte L.G."/>
        </authorList>
    </citation>
    <scope>NUCLEOTIDE SEQUENCE [LARGE SCALE GENOMIC DNA]</scope>
    <source>
        <strain evidence="7 8">42</strain>
    </source>
</reference>
<evidence type="ECO:0000259" key="6">
    <source>
        <dbReference type="Pfam" id="PF08281"/>
    </source>
</evidence>
<dbReference type="Gene3D" id="1.10.10.10">
    <property type="entry name" value="Winged helix-like DNA-binding domain superfamily/Winged helix DNA-binding domain"/>
    <property type="match status" value="1"/>
</dbReference>
<keyword evidence="4" id="KW-0804">Transcription</keyword>
<accession>A0A502EBQ7</accession>
<dbReference type="InterPro" id="IPR013324">
    <property type="entry name" value="RNA_pol_sigma_r3/r4-like"/>
</dbReference>
<feature type="domain" description="RNA polymerase sigma-70 region 2" evidence="5">
    <location>
        <begin position="25"/>
        <end position="90"/>
    </location>
</feature>
<comment type="caution">
    <text evidence="7">The sequence shown here is derived from an EMBL/GenBank/DDBJ whole genome shotgun (WGS) entry which is preliminary data.</text>
</comment>
<dbReference type="NCBIfam" id="TIGR02985">
    <property type="entry name" value="Sig70_bacteroi1"/>
    <property type="match status" value="1"/>
</dbReference>
<keyword evidence="3" id="KW-0731">Sigma factor</keyword>
<dbReference type="PANTHER" id="PTHR43133">
    <property type="entry name" value="RNA POLYMERASE ECF-TYPE SIGMA FACTO"/>
    <property type="match status" value="1"/>
</dbReference>
<dbReference type="InterPro" id="IPR013325">
    <property type="entry name" value="RNA_pol_sigma_r2"/>
</dbReference>
<evidence type="ECO:0000256" key="1">
    <source>
        <dbReference type="ARBA" id="ARBA00010641"/>
    </source>
</evidence>
<dbReference type="Gene3D" id="1.10.1740.10">
    <property type="match status" value="1"/>
</dbReference>
<evidence type="ECO:0000313" key="8">
    <source>
        <dbReference type="Proteomes" id="UP000319700"/>
    </source>
</evidence>
<dbReference type="Pfam" id="PF04542">
    <property type="entry name" value="Sigma70_r2"/>
    <property type="match status" value="1"/>
</dbReference>
<sequence length="196" mass="23123">MDFDDNKILMESLTNGEEKAYKFLLNKFHRKLHAYALTLVNDHSMAQDIVQNVFLKTWKNRSKLNPEFSIQSFLYKSVYNEFINSYQQNKAMMLLQQKYVESMQHVVETTDENSIERMLAIINKEIQNLPTKCQQVFILSKKEGLTNIEIAEHLDVSIKTVEAQISKAYKILKEKLKDNYNMMLFLLFHPAHKESH</sequence>
<organism evidence="7 8">
    <name type="scientific">Flavobacterium pectinovorum</name>
    <dbReference type="NCBI Taxonomy" id="29533"/>
    <lineage>
        <taxon>Bacteria</taxon>
        <taxon>Pseudomonadati</taxon>
        <taxon>Bacteroidota</taxon>
        <taxon>Flavobacteriia</taxon>
        <taxon>Flavobacteriales</taxon>
        <taxon>Flavobacteriaceae</taxon>
        <taxon>Flavobacterium</taxon>
    </lineage>
</organism>
<evidence type="ECO:0000313" key="7">
    <source>
        <dbReference type="EMBL" id="TPG33890.1"/>
    </source>
</evidence>
<dbReference type="GO" id="GO:0016987">
    <property type="term" value="F:sigma factor activity"/>
    <property type="evidence" value="ECO:0007669"/>
    <property type="project" value="UniProtKB-KW"/>
</dbReference>
<dbReference type="InterPro" id="IPR039425">
    <property type="entry name" value="RNA_pol_sigma-70-like"/>
</dbReference>
<comment type="similarity">
    <text evidence="1">Belongs to the sigma-70 factor family. ECF subfamily.</text>
</comment>
<dbReference type="InterPro" id="IPR014327">
    <property type="entry name" value="RNA_pol_sigma70_bacteroid"/>
</dbReference>
<dbReference type="InterPro" id="IPR036388">
    <property type="entry name" value="WH-like_DNA-bd_sf"/>
</dbReference>
<feature type="domain" description="RNA polymerase sigma factor 70 region 4 type 2" evidence="6">
    <location>
        <begin position="122"/>
        <end position="170"/>
    </location>
</feature>
<gene>
    <name evidence="7" type="ORF">EAH81_23355</name>
</gene>
<protein>
    <submittedName>
        <fullName evidence="7">RNA polymerase sigma-70 factor</fullName>
    </submittedName>
</protein>